<dbReference type="Pfam" id="PF01103">
    <property type="entry name" value="Omp85"/>
    <property type="match status" value="1"/>
</dbReference>
<keyword evidence="5 8" id="KW-0677">Repeat</keyword>
<feature type="signal peptide" evidence="8">
    <location>
        <begin position="1"/>
        <end position="38"/>
    </location>
</feature>
<comment type="similarity">
    <text evidence="8">Belongs to the BamA family.</text>
</comment>
<evidence type="ECO:0000256" key="8">
    <source>
        <dbReference type="HAMAP-Rule" id="MF_01430"/>
    </source>
</evidence>
<feature type="domain" description="POTRA" evidence="10">
    <location>
        <begin position="360"/>
        <end position="433"/>
    </location>
</feature>
<dbReference type="NCBIfam" id="TIGR03303">
    <property type="entry name" value="OM_YaeT"/>
    <property type="match status" value="1"/>
</dbReference>
<reference evidence="11 12" key="1">
    <citation type="submission" date="2024-01" db="EMBL/GenBank/DDBJ databases">
        <title>New evidence supports the origin of RcGTA from prophage.</title>
        <authorList>
            <person name="Xu Y."/>
            <person name="Liu B."/>
            <person name="Chen F."/>
        </authorList>
    </citation>
    <scope>NUCLEOTIDE SEQUENCE [LARGE SCALE GENOMIC DNA]</scope>
    <source>
        <strain evidence="11 12">CBW1107-2</strain>
    </source>
</reference>
<dbReference type="InterPro" id="IPR023707">
    <property type="entry name" value="OM_assembly_BamA"/>
</dbReference>
<feature type="domain" description="POTRA" evidence="10">
    <location>
        <begin position="187"/>
        <end position="275"/>
    </location>
</feature>
<keyword evidence="3 8" id="KW-0812">Transmembrane</keyword>
<evidence type="ECO:0000256" key="3">
    <source>
        <dbReference type="ARBA" id="ARBA00022692"/>
    </source>
</evidence>
<feature type="domain" description="POTRA" evidence="10">
    <location>
        <begin position="39"/>
        <end position="106"/>
    </location>
</feature>
<evidence type="ECO:0000259" key="10">
    <source>
        <dbReference type="PROSITE" id="PS51779"/>
    </source>
</evidence>
<dbReference type="InterPro" id="IPR000184">
    <property type="entry name" value="Bac_surfAg_D15"/>
</dbReference>
<dbReference type="InterPro" id="IPR039910">
    <property type="entry name" value="D15-like"/>
</dbReference>
<dbReference type="Proteomes" id="UP001559025">
    <property type="component" value="Unassembled WGS sequence"/>
</dbReference>
<evidence type="ECO:0000256" key="5">
    <source>
        <dbReference type="ARBA" id="ARBA00022737"/>
    </source>
</evidence>
<dbReference type="HAMAP" id="MF_01430">
    <property type="entry name" value="OM_assembly_BamA"/>
    <property type="match status" value="1"/>
</dbReference>
<comment type="subcellular location">
    <subcellularLocation>
        <location evidence="8">Cell outer membrane</location>
    </subcellularLocation>
    <subcellularLocation>
        <location evidence="1">Membrane</location>
    </subcellularLocation>
</comment>
<dbReference type="PANTHER" id="PTHR12815:SF23">
    <property type="entry name" value="OUTER MEMBRANE PROTEIN ASSEMBLY FACTOR BAMA"/>
    <property type="match status" value="1"/>
</dbReference>
<protein>
    <recommendedName>
        <fullName evidence="8 9">Outer membrane protein assembly factor BamA</fullName>
    </recommendedName>
</protein>
<feature type="chain" id="PRO_5044928230" description="Outer membrane protein assembly factor BamA" evidence="8">
    <location>
        <begin position="39"/>
        <end position="800"/>
    </location>
</feature>
<keyword evidence="12" id="KW-1185">Reference proteome</keyword>
<comment type="caution">
    <text evidence="11">The sequence shown here is derived from an EMBL/GenBank/DDBJ whole genome shotgun (WGS) entry which is preliminary data.</text>
</comment>
<organism evidence="11 12">
    <name type="scientific">Neoaquamicrobium sediminum</name>
    <dbReference type="NCBI Taxonomy" id="1849104"/>
    <lineage>
        <taxon>Bacteria</taxon>
        <taxon>Pseudomonadati</taxon>
        <taxon>Pseudomonadota</taxon>
        <taxon>Alphaproteobacteria</taxon>
        <taxon>Hyphomicrobiales</taxon>
        <taxon>Phyllobacteriaceae</taxon>
        <taxon>Neoaquamicrobium</taxon>
    </lineage>
</organism>
<evidence type="ECO:0000256" key="2">
    <source>
        <dbReference type="ARBA" id="ARBA00022452"/>
    </source>
</evidence>
<dbReference type="EMBL" id="JAZHFV010000003">
    <property type="protein sequence ID" value="MEX4007990.1"/>
    <property type="molecule type" value="Genomic_DNA"/>
</dbReference>
<dbReference type="Gene3D" id="2.40.160.50">
    <property type="entry name" value="membrane protein fhac: a member of the omp85/tpsb transporter family"/>
    <property type="match status" value="1"/>
</dbReference>
<evidence type="ECO:0000256" key="6">
    <source>
        <dbReference type="ARBA" id="ARBA00023136"/>
    </source>
</evidence>
<dbReference type="PIRSF" id="PIRSF006076">
    <property type="entry name" value="OM_assembly_OMP85"/>
    <property type="match status" value="1"/>
</dbReference>
<dbReference type="PROSITE" id="PS51779">
    <property type="entry name" value="POTRA"/>
    <property type="match status" value="4"/>
</dbReference>
<keyword evidence="4 8" id="KW-0732">Signal</keyword>
<keyword evidence="7 8" id="KW-0998">Cell outer membrane</keyword>
<feature type="domain" description="POTRA" evidence="10">
    <location>
        <begin position="107"/>
        <end position="184"/>
    </location>
</feature>
<dbReference type="PANTHER" id="PTHR12815">
    <property type="entry name" value="SORTING AND ASSEMBLY MACHINERY SAMM50 PROTEIN FAMILY MEMBER"/>
    <property type="match status" value="1"/>
</dbReference>
<accession>A0ABV3WTI5</accession>
<dbReference type="Pfam" id="PF07244">
    <property type="entry name" value="POTRA"/>
    <property type="match status" value="5"/>
</dbReference>
<name>A0ABV3WTI5_9HYPH</name>
<dbReference type="InterPro" id="IPR010827">
    <property type="entry name" value="BamA/TamA_POTRA"/>
</dbReference>
<evidence type="ECO:0000313" key="12">
    <source>
        <dbReference type="Proteomes" id="UP001559025"/>
    </source>
</evidence>
<gene>
    <name evidence="8 11" type="primary">bamA</name>
    <name evidence="11" type="ORF">V1479_11790</name>
</gene>
<dbReference type="Gene3D" id="3.10.20.310">
    <property type="entry name" value="membrane protein fhac"/>
    <property type="match status" value="5"/>
</dbReference>
<dbReference type="InterPro" id="IPR034746">
    <property type="entry name" value="POTRA"/>
</dbReference>
<evidence type="ECO:0000256" key="9">
    <source>
        <dbReference type="NCBIfam" id="TIGR03303"/>
    </source>
</evidence>
<comment type="subunit">
    <text evidence="8">Part of the Bam complex.</text>
</comment>
<keyword evidence="6 8" id="KW-0472">Membrane</keyword>
<dbReference type="RefSeq" id="WP_368803055.1">
    <property type="nucleotide sequence ID" value="NZ_JAZHFV010000003.1"/>
</dbReference>
<keyword evidence="2 8" id="KW-1134">Transmembrane beta strand</keyword>
<evidence type="ECO:0000313" key="11">
    <source>
        <dbReference type="EMBL" id="MEX4007990.1"/>
    </source>
</evidence>
<sequence length="800" mass="87927" precursor="true">MKAASSLLSAASAAALSVGFIVSGAGALQLASTTVAQAAVVSSIEVRGNRRVDAETIRNNTGIRPGQNFSNADVDEAVKRLFSMGMFSDVRINQSGSTLIVSVDENAIVNQVLFQGNRRLKDADLGRQIQLRPRGAYSSAMMEADAETIRQAYGRTGREDATVSPEVVDLGQGRVNVVFNIQEGDRTKIASVSFEGNNTFSDGRLREVISLKQSNVMSWLTRNDIYDEDRLRADEEALRRFYYNRGFADFRVISAFGEFDEAANSYRVSFTVDEGQRYRFGSIEVESTVEGLDGQALRNQLESRSGDYYSAKAVEDSLVGLSERVADLGYAFAQVTPRGDRNFENQTISVVYTIDQGPRAYIERIEIRGNQRTRDYVIRREFDFSEGDAFNQVLIQRAKRRLERLDFFETVNIATAPGSEPDRVILVVDVIEKSTGELSVGGGYTTGNSATSGFSVEGSIAERNFLGRGQSIRLSMAGGRNSRDYTVSFTEPYFLGRRISAGFDIYRQTREYNQGYDSELTGGTVRFGLPITQALSTQFAYNLTQEKYVYSGVCLDDNGNPIPNDPRCTLSDYLKDAIENQSPWTKSSVSGTLLFNTIDDMRNPREGLYLNGTVEVAGLGGDAQWTKLTARGSYYHLLSEELDLVGLLSAGAGHIASYGNDGLRVFDHFQNNDRMIRGFKSNGIGPYQTTLDSNGNTVYNHLGGTTYFNASAEVQFPMPFIPTGIGLRAAAFADAATLYGNKLTGQGAVLGSEMEWRASVGASLIWASPFGPLRVDYAVPVMKEEGDQIQNFSFGISTRF</sequence>
<comment type="function">
    <text evidence="8">Part of the outer membrane protein assembly complex, which is involved in assembly and insertion of beta-barrel proteins into the outer membrane.</text>
</comment>
<evidence type="ECO:0000256" key="1">
    <source>
        <dbReference type="ARBA" id="ARBA00004370"/>
    </source>
</evidence>
<evidence type="ECO:0000256" key="7">
    <source>
        <dbReference type="ARBA" id="ARBA00023237"/>
    </source>
</evidence>
<evidence type="ECO:0000256" key="4">
    <source>
        <dbReference type="ARBA" id="ARBA00022729"/>
    </source>
</evidence>
<proteinExistence type="inferred from homology"/>